<dbReference type="EMBL" id="ML121688">
    <property type="protein sequence ID" value="RPB18135.1"/>
    <property type="molecule type" value="Genomic_DNA"/>
</dbReference>
<dbReference type="OrthoDB" id="10538314at2759"/>
<evidence type="ECO:0000313" key="1">
    <source>
        <dbReference type="EMBL" id="RPB18135.1"/>
    </source>
</evidence>
<dbReference type="InParanoid" id="A0A3N4LJN6"/>
<keyword evidence="2" id="KW-1185">Reference proteome</keyword>
<proteinExistence type="predicted"/>
<dbReference type="Proteomes" id="UP000267821">
    <property type="component" value="Unassembled WGS sequence"/>
</dbReference>
<name>A0A3N4LJN6_9PEZI</name>
<reference evidence="1 2" key="1">
    <citation type="journal article" date="2018" name="Nat. Ecol. Evol.">
        <title>Pezizomycetes genomes reveal the molecular basis of ectomycorrhizal truffle lifestyle.</title>
        <authorList>
            <person name="Murat C."/>
            <person name="Payen T."/>
            <person name="Noel B."/>
            <person name="Kuo A."/>
            <person name="Morin E."/>
            <person name="Chen J."/>
            <person name="Kohler A."/>
            <person name="Krizsan K."/>
            <person name="Balestrini R."/>
            <person name="Da Silva C."/>
            <person name="Montanini B."/>
            <person name="Hainaut M."/>
            <person name="Levati E."/>
            <person name="Barry K.W."/>
            <person name="Belfiori B."/>
            <person name="Cichocki N."/>
            <person name="Clum A."/>
            <person name="Dockter R.B."/>
            <person name="Fauchery L."/>
            <person name="Guy J."/>
            <person name="Iotti M."/>
            <person name="Le Tacon F."/>
            <person name="Lindquist E.A."/>
            <person name="Lipzen A."/>
            <person name="Malagnac F."/>
            <person name="Mello A."/>
            <person name="Molinier V."/>
            <person name="Miyauchi S."/>
            <person name="Poulain J."/>
            <person name="Riccioni C."/>
            <person name="Rubini A."/>
            <person name="Sitrit Y."/>
            <person name="Splivallo R."/>
            <person name="Traeger S."/>
            <person name="Wang M."/>
            <person name="Zifcakova L."/>
            <person name="Wipf D."/>
            <person name="Zambonelli A."/>
            <person name="Paolocci F."/>
            <person name="Nowrousian M."/>
            <person name="Ottonello S."/>
            <person name="Baldrian P."/>
            <person name="Spatafora J.W."/>
            <person name="Henrissat B."/>
            <person name="Nagy L.G."/>
            <person name="Aury J.M."/>
            <person name="Wincker P."/>
            <person name="Grigoriev I.V."/>
            <person name="Bonfante P."/>
            <person name="Martin F.M."/>
        </authorList>
    </citation>
    <scope>NUCLEOTIDE SEQUENCE [LARGE SCALE GENOMIC DNA]</scope>
    <source>
        <strain evidence="1 2">ATCC MYA-4762</strain>
    </source>
</reference>
<protein>
    <submittedName>
        <fullName evidence="1">Uncharacterized protein</fullName>
    </submittedName>
</protein>
<evidence type="ECO:0000313" key="2">
    <source>
        <dbReference type="Proteomes" id="UP000267821"/>
    </source>
</evidence>
<dbReference type="AlphaFoldDB" id="A0A3N4LJN6"/>
<organism evidence="1 2">
    <name type="scientific">Terfezia boudieri ATCC MYA-4762</name>
    <dbReference type="NCBI Taxonomy" id="1051890"/>
    <lineage>
        <taxon>Eukaryota</taxon>
        <taxon>Fungi</taxon>
        <taxon>Dikarya</taxon>
        <taxon>Ascomycota</taxon>
        <taxon>Pezizomycotina</taxon>
        <taxon>Pezizomycetes</taxon>
        <taxon>Pezizales</taxon>
        <taxon>Pezizaceae</taxon>
        <taxon>Terfezia</taxon>
    </lineage>
</organism>
<gene>
    <name evidence="1" type="ORF">L211DRAFT_854418</name>
</gene>
<sequence length="396" mass="44339">MSPTLKVTVMVERLSASGGPATLLVYKTINTTLEGNGLHIYSDKTLELGLIYYIGLPKKGKIQVYPYCNCGDDEVVQSPRAGPQKPDVENHLRTIHHNNSIIDTIDLTHLSSSLNPRPASSIKSINVTKVTKPTKSAKLSPAESETQPIVYKQNNYTTSDYSKEAHLGPRLYGKQSQVDTPRPVQIDLTEVYQTQRKQQIKINPDLIYPPRGKRIPFQSCKSPQLTKSQEEYLQKVFQWLLGLGKNCLVCSLLGCHEEQCIDFGTCIKHLEIWPILTFENFLKWKGHWEDGDTLTPGTACYVCYFPWILCNPSMRNLQAYPCSAKDTLLPLLWIVCRISDLATTVVASLDSSLVTPVDDLDFKKLIVTPVIYKGVPACMGWAIACVLYDLDQGTET</sequence>
<accession>A0A3N4LJN6</accession>